<protein>
    <submittedName>
        <fullName evidence="2">Uncharacterized protein</fullName>
    </submittedName>
</protein>
<dbReference type="Proteomes" id="UP000036780">
    <property type="component" value="Unassembled WGS sequence"/>
</dbReference>
<comment type="caution">
    <text evidence="2">The sequence shown here is derived from an EMBL/GenBank/DDBJ whole genome shotgun (WGS) entry which is preliminary data.</text>
</comment>
<feature type="transmembrane region" description="Helical" evidence="1">
    <location>
        <begin position="9"/>
        <end position="26"/>
    </location>
</feature>
<keyword evidence="1" id="KW-1133">Transmembrane helix</keyword>
<dbReference type="AlphaFoldDB" id="A0A0L0QM29"/>
<gene>
    <name evidence="2" type="ORF">AFK71_14190</name>
</gene>
<accession>A0A0L0QM29</accession>
<evidence type="ECO:0000313" key="2">
    <source>
        <dbReference type="EMBL" id="KNE19611.1"/>
    </source>
</evidence>
<feature type="transmembrane region" description="Helical" evidence="1">
    <location>
        <begin position="38"/>
        <end position="58"/>
    </location>
</feature>
<keyword evidence="1" id="KW-0472">Membrane</keyword>
<proteinExistence type="predicted"/>
<sequence length="62" mass="6878">MSIVLCKRALFSLITICFTNFLAVMREKLAALRKLLPAMLELLGVMCELGWLCSRFLLGGAS</sequence>
<name>A0A0L0QM29_VIRPA</name>
<keyword evidence="1" id="KW-0812">Transmembrane</keyword>
<evidence type="ECO:0000313" key="3">
    <source>
        <dbReference type="Proteomes" id="UP000036780"/>
    </source>
</evidence>
<organism evidence="2 3">
    <name type="scientific">Virgibacillus pantothenticus</name>
    <dbReference type="NCBI Taxonomy" id="1473"/>
    <lineage>
        <taxon>Bacteria</taxon>
        <taxon>Bacillati</taxon>
        <taxon>Bacillota</taxon>
        <taxon>Bacilli</taxon>
        <taxon>Bacillales</taxon>
        <taxon>Bacillaceae</taxon>
        <taxon>Virgibacillus</taxon>
    </lineage>
</organism>
<keyword evidence="3" id="KW-1185">Reference proteome</keyword>
<dbReference type="PATRIC" id="fig|1473.5.peg.1466"/>
<reference evidence="3" key="1">
    <citation type="submission" date="2015-07" db="EMBL/GenBank/DDBJ databases">
        <title>Fjat-10053 dsm26.</title>
        <authorList>
            <person name="Liu B."/>
            <person name="Wang J."/>
            <person name="Zhu Y."/>
            <person name="Liu G."/>
            <person name="Chen Q."/>
            <person name="Chen Z."/>
            <person name="Lan J."/>
            <person name="Che J."/>
            <person name="Ge C."/>
            <person name="Shi H."/>
            <person name="Pan Z."/>
            <person name="Liu X."/>
        </authorList>
    </citation>
    <scope>NUCLEOTIDE SEQUENCE [LARGE SCALE GENOMIC DNA]</scope>
    <source>
        <strain evidence="3">DSM 26</strain>
    </source>
</reference>
<evidence type="ECO:0000256" key="1">
    <source>
        <dbReference type="SAM" id="Phobius"/>
    </source>
</evidence>
<dbReference type="EMBL" id="LGTO01000007">
    <property type="protein sequence ID" value="KNE19611.1"/>
    <property type="molecule type" value="Genomic_DNA"/>
</dbReference>